<dbReference type="RefSeq" id="WP_106089792.1">
    <property type="nucleotide sequence ID" value="NZ_PVNL01000052.1"/>
</dbReference>
<organism evidence="2 3">
    <name type="scientific">Enhygromyxa salina</name>
    <dbReference type="NCBI Taxonomy" id="215803"/>
    <lineage>
        <taxon>Bacteria</taxon>
        <taxon>Pseudomonadati</taxon>
        <taxon>Myxococcota</taxon>
        <taxon>Polyangia</taxon>
        <taxon>Nannocystales</taxon>
        <taxon>Nannocystaceae</taxon>
        <taxon>Enhygromyxa</taxon>
    </lineage>
</organism>
<dbReference type="Proteomes" id="UP000238823">
    <property type="component" value="Unassembled WGS sequence"/>
</dbReference>
<sequence length="376" mass="41407">MSVIAPDNDAVIAAMLRLTSPTADWWLEQWTARERWIDARFRARGGPWAIVRLLDRDHPVPSKLPSRQTARFSIVALRSSPGADIRALLAALTAGVAAHEASFRWHQPQPRSPGPSAELDPRSVSPERLAFEAGIKPALRIRLHGDEAPYEVGLWLRAGYSVAAVETDAGADGARTYVMVASTRDRALALVDAELRQYLPIAAQLVALRDCGEMLGYPSCCVESFLRSTQLEHDGHDPELNSRRGNFHRIDAAWVERPRARINTLLKNDRLGLISFDPCRFDCPHALEIAGRIAGVVEAVHSGYEQLLRGAFAINHEDERVALELSAVAGGRERITAARPSSPTAGDFAERLLGQVVDPDGRIPSVEQPCRVFRFT</sequence>
<protein>
    <submittedName>
        <fullName evidence="2">Uncharacterized protein</fullName>
    </submittedName>
</protein>
<dbReference type="AlphaFoldDB" id="A0A2S9YR26"/>
<gene>
    <name evidence="2" type="ORF">ENSA7_27740</name>
</gene>
<evidence type="ECO:0000313" key="2">
    <source>
        <dbReference type="EMBL" id="PRQ07554.1"/>
    </source>
</evidence>
<dbReference type="OrthoDB" id="5526550at2"/>
<dbReference type="EMBL" id="PVNL01000052">
    <property type="protein sequence ID" value="PRQ07554.1"/>
    <property type="molecule type" value="Genomic_DNA"/>
</dbReference>
<proteinExistence type="predicted"/>
<evidence type="ECO:0000313" key="3">
    <source>
        <dbReference type="Proteomes" id="UP000238823"/>
    </source>
</evidence>
<feature type="region of interest" description="Disordered" evidence="1">
    <location>
        <begin position="103"/>
        <end position="122"/>
    </location>
</feature>
<comment type="caution">
    <text evidence="2">The sequence shown here is derived from an EMBL/GenBank/DDBJ whole genome shotgun (WGS) entry which is preliminary data.</text>
</comment>
<reference evidence="2 3" key="1">
    <citation type="submission" date="2018-03" db="EMBL/GenBank/DDBJ databases">
        <title>Draft Genome Sequences of the Obligatory Marine Myxobacteria Enhygromyxa salina SWB007.</title>
        <authorList>
            <person name="Poehlein A."/>
            <person name="Moghaddam J.A."/>
            <person name="Harms H."/>
            <person name="Alanjari M."/>
            <person name="Koenig G.M."/>
            <person name="Daniel R."/>
            <person name="Schaeberle T.F."/>
        </authorList>
    </citation>
    <scope>NUCLEOTIDE SEQUENCE [LARGE SCALE GENOMIC DNA]</scope>
    <source>
        <strain evidence="2 3">SWB007</strain>
    </source>
</reference>
<name>A0A2S9YR26_9BACT</name>
<evidence type="ECO:0000256" key="1">
    <source>
        <dbReference type="SAM" id="MobiDB-lite"/>
    </source>
</evidence>
<accession>A0A2S9YR26</accession>